<evidence type="ECO:0000313" key="3">
    <source>
        <dbReference type="Proteomes" id="UP000287651"/>
    </source>
</evidence>
<proteinExistence type="predicted"/>
<evidence type="ECO:0000256" key="1">
    <source>
        <dbReference type="SAM" id="MobiDB-lite"/>
    </source>
</evidence>
<feature type="region of interest" description="Disordered" evidence="1">
    <location>
        <begin position="96"/>
        <end position="126"/>
    </location>
</feature>
<dbReference type="Proteomes" id="UP000287651">
    <property type="component" value="Unassembled WGS sequence"/>
</dbReference>
<dbReference type="EMBL" id="AMZH03005473">
    <property type="protein sequence ID" value="RRT66316.1"/>
    <property type="molecule type" value="Genomic_DNA"/>
</dbReference>
<gene>
    <name evidence="2" type="ORF">B296_00024257</name>
</gene>
<reference evidence="2 3" key="1">
    <citation type="journal article" date="2014" name="Agronomy (Basel)">
        <title>A Draft Genome Sequence for Ensete ventricosum, the Drought-Tolerant Tree Against Hunger.</title>
        <authorList>
            <person name="Harrison J."/>
            <person name="Moore K.A."/>
            <person name="Paszkiewicz K."/>
            <person name="Jones T."/>
            <person name="Grant M."/>
            <person name="Ambacheew D."/>
            <person name="Muzemil S."/>
            <person name="Studholme D.J."/>
        </authorList>
    </citation>
    <scope>NUCLEOTIDE SEQUENCE [LARGE SCALE GENOMIC DNA]</scope>
</reference>
<feature type="compositionally biased region" description="Basic residues" evidence="1">
    <location>
        <begin position="117"/>
        <end position="126"/>
    </location>
</feature>
<evidence type="ECO:0000313" key="2">
    <source>
        <dbReference type="EMBL" id="RRT66316.1"/>
    </source>
</evidence>
<comment type="caution">
    <text evidence="2">The sequence shown here is derived from an EMBL/GenBank/DDBJ whole genome shotgun (WGS) entry which is preliminary data.</text>
</comment>
<accession>A0A426ZQM8</accession>
<name>A0A426ZQM8_ENSVE</name>
<organism evidence="2 3">
    <name type="scientific">Ensete ventricosum</name>
    <name type="common">Abyssinian banana</name>
    <name type="synonym">Musa ensete</name>
    <dbReference type="NCBI Taxonomy" id="4639"/>
    <lineage>
        <taxon>Eukaryota</taxon>
        <taxon>Viridiplantae</taxon>
        <taxon>Streptophyta</taxon>
        <taxon>Embryophyta</taxon>
        <taxon>Tracheophyta</taxon>
        <taxon>Spermatophyta</taxon>
        <taxon>Magnoliopsida</taxon>
        <taxon>Liliopsida</taxon>
        <taxon>Zingiberales</taxon>
        <taxon>Musaceae</taxon>
        <taxon>Ensete</taxon>
    </lineage>
</organism>
<protein>
    <submittedName>
        <fullName evidence="2">Uncharacterized protein</fullName>
    </submittedName>
</protein>
<feature type="region of interest" description="Disordered" evidence="1">
    <location>
        <begin position="1"/>
        <end position="32"/>
    </location>
</feature>
<dbReference type="AlphaFoldDB" id="A0A426ZQM8"/>
<sequence length="276" mass="30012">MSLSDSQQRRPQRQSVFSGADPAYIDNEGHEEVTSPPDSFPLLIRLLLDAFLLTVFLFLSERREQRPVAAAADTRRGGAAEQALAGRLLALRLPPPPPRFRVRARSPRDQSLQPRRPAQHRSLHQSHWRGQLQPGCVCPVPEANRSGGAHGDVLAVLRGGWRHQRAVGVGVAVAAAYPSQPDDEGVYPYPHHLSRCRQRLVLLDRTLLLGRGLCGRRGAAVPVCHVGGAFLLVRSPSTCMSPSKSSASCTKASVGQWGCHHLAPSTIKLARRSVGV</sequence>